<feature type="region of interest" description="Disordered" evidence="6">
    <location>
        <begin position="121"/>
        <end position="143"/>
    </location>
</feature>
<evidence type="ECO:0000256" key="6">
    <source>
        <dbReference type="SAM" id="MobiDB-lite"/>
    </source>
</evidence>
<dbReference type="InterPro" id="IPR009042">
    <property type="entry name" value="RNA_pol_sigma70_r1_2"/>
</dbReference>
<sequence>MAIVFHRYEGTDGQLIVHDGHVWVTRENLPPQTVFKYSRDPRRAPLQSIDLLWVFRGSTARPGCVHVLARGDSERLDCETGRCDGPGGVRFPMGAHAVDGLIESFANLGIAVRDVRARTSRPPRAGITVQSKDSQRSSGGIGSGQDGIGWYLERAGRVDLLTAEQEVDLAQRIEVGLYASELLRAAEDRVAVIPKREAGDLRWLARDGARARNHMIEANLRLVVHTARAYEHRGLDLLELIQEGNLGLIRAVEKFDYMQGTKFSTYATWWIRQSITRSIADLARSVRLPVHVVEDVDKLWRLRREWFLREGREAPDAEMAAAMDVGVDKIRMLDVSSQPVVSLDRITALESDDMLAADAVEIVDPFEAAYRGQLRTHIEEAFDTLSDREAAVLALRHGYVGDSEGSWRGLPAGTMTGESATLDEIGRIFGVTRERIRQIESKTMKWLREEEGAAGVLWAHLDFLD</sequence>
<name>A0ABP8P3D1_9NOCA</name>
<comment type="function">
    <text evidence="5">Sigma factors are initiation factors that promote the attachment of RNA polymerase to specific initiation sites and are then released.</text>
</comment>
<evidence type="ECO:0000259" key="8">
    <source>
        <dbReference type="PROSITE" id="PS00716"/>
    </source>
</evidence>
<dbReference type="PANTHER" id="PTHR30603:SF60">
    <property type="entry name" value="RNA POLYMERASE SIGMA FACTOR RPOD"/>
    <property type="match status" value="1"/>
</dbReference>
<evidence type="ECO:0000256" key="3">
    <source>
        <dbReference type="ARBA" id="ARBA00023125"/>
    </source>
</evidence>
<dbReference type="Proteomes" id="UP001501183">
    <property type="component" value="Unassembled WGS sequence"/>
</dbReference>
<evidence type="ECO:0000256" key="5">
    <source>
        <dbReference type="RuleBase" id="RU362124"/>
    </source>
</evidence>
<dbReference type="Gene3D" id="1.10.10.10">
    <property type="entry name" value="Winged helix-like DNA-binding domain superfamily/Winged helix DNA-binding domain"/>
    <property type="match status" value="2"/>
</dbReference>
<keyword evidence="2 5" id="KW-0731">Sigma factor</keyword>
<keyword evidence="1 5" id="KW-0805">Transcription regulation</keyword>
<keyword evidence="4 5" id="KW-0804">Transcription</keyword>
<evidence type="ECO:0000256" key="4">
    <source>
        <dbReference type="ARBA" id="ARBA00023163"/>
    </source>
</evidence>
<gene>
    <name evidence="9" type="ORF">GCM10023094_24720</name>
</gene>
<dbReference type="Pfam" id="PF04542">
    <property type="entry name" value="Sigma70_r2"/>
    <property type="match status" value="1"/>
</dbReference>
<dbReference type="NCBIfam" id="TIGR02937">
    <property type="entry name" value="sigma70-ECF"/>
    <property type="match status" value="1"/>
</dbReference>
<accession>A0ABP8P3D1</accession>
<feature type="domain" description="RNA polymerase sigma-70" evidence="7">
    <location>
        <begin position="239"/>
        <end position="252"/>
    </location>
</feature>
<dbReference type="PANTHER" id="PTHR30603">
    <property type="entry name" value="RNA POLYMERASE SIGMA FACTOR RPO"/>
    <property type="match status" value="1"/>
</dbReference>
<evidence type="ECO:0000313" key="9">
    <source>
        <dbReference type="EMBL" id="GAA4479496.1"/>
    </source>
</evidence>
<evidence type="ECO:0000256" key="2">
    <source>
        <dbReference type="ARBA" id="ARBA00023082"/>
    </source>
</evidence>
<protein>
    <recommendedName>
        <fullName evidence="5">RNA polymerase sigma factor</fullName>
    </recommendedName>
</protein>
<keyword evidence="10" id="KW-1185">Reference proteome</keyword>
<proteinExistence type="inferred from homology"/>
<feature type="domain" description="RNA polymerase sigma-70" evidence="8">
    <location>
        <begin position="421"/>
        <end position="447"/>
    </location>
</feature>
<dbReference type="PRINTS" id="PR00046">
    <property type="entry name" value="SIGMA70FCT"/>
</dbReference>
<evidence type="ECO:0000256" key="1">
    <source>
        <dbReference type="ARBA" id="ARBA00023015"/>
    </source>
</evidence>
<dbReference type="SUPFAM" id="SSF88946">
    <property type="entry name" value="Sigma2 domain of RNA polymerase sigma factors"/>
    <property type="match status" value="1"/>
</dbReference>
<dbReference type="InterPro" id="IPR050239">
    <property type="entry name" value="Sigma-70_RNA_pol_init_factors"/>
</dbReference>
<dbReference type="RefSeq" id="WP_345345207.1">
    <property type="nucleotide sequence ID" value="NZ_BAABFB010000040.1"/>
</dbReference>
<dbReference type="InterPro" id="IPR013324">
    <property type="entry name" value="RNA_pol_sigma_r3/r4-like"/>
</dbReference>
<dbReference type="InterPro" id="IPR036388">
    <property type="entry name" value="WH-like_DNA-bd_sf"/>
</dbReference>
<dbReference type="CDD" id="cd06171">
    <property type="entry name" value="Sigma70_r4"/>
    <property type="match status" value="1"/>
</dbReference>
<dbReference type="Pfam" id="PF00140">
    <property type="entry name" value="Sigma70_r1_2"/>
    <property type="match status" value="1"/>
</dbReference>
<dbReference type="InterPro" id="IPR013325">
    <property type="entry name" value="RNA_pol_sigma_r2"/>
</dbReference>
<dbReference type="InterPro" id="IPR007630">
    <property type="entry name" value="RNA_pol_sigma70_r4"/>
</dbReference>
<comment type="similarity">
    <text evidence="5">Belongs to the sigma-70 factor family.</text>
</comment>
<keyword evidence="3 5" id="KW-0238">DNA-binding</keyword>
<dbReference type="InterPro" id="IPR014284">
    <property type="entry name" value="RNA_pol_sigma-70_dom"/>
</dbReference>
<dbReference type="InterPro" id="IPR000943">
    <property type="entry name" value="RNA_pol_sigma70"/>
</dbReference>
<evidence type="ECO:0000259" key="7">
    <source>
        <dbReference type="PROSITE" id="PS00715"/>
    </source>
</evidence>
<dbReference type="PROSITE" id="PS00715">
    <property type="entry name" value="SIGMA70_1"/>
    <property type="match status" value="1"/>
</dbReference>
<dbReference type="EMBL" id="BAABFB010000040">
    <property type="protein sequence ID" value="GAA4479496.1"/>
    <property type="molecule type" value="Genomic_DNA"/>
</dbReference>
<dbReference type="Pfam" id="PF04545">
    <property type="entry name" value="Sigma70_r4"/>
    <property type="match status" value="1"/>
</dbReference>
<dbReference type="InterPro" id="IPR007627">
    <property type="entry name" value="RNA_pol_sigma70_r2"/>
</dbReference>
<dbReference type="SUPFAM" id="SSF88659">
    <property type="entry name" value="Sigma3 and sigma4 domains of RNA polymerase sigma factors"/>
    <property type="match status" value="2"/>
</dbReference>
<dbReference type="PROSITE" id="PS00716">
    <property type="entry name" value="SIGMA70_2"/>
    <property type="match status" value="1"/>
</dbReference>
<dbReference type="Gene3D" id="1.10.601.10">
    <property type="entry name" value="RNA Polymerase Primary Sigma Factor"/>
    <property type="match status" value="1"/>
</dbReference>
<evidence type="ECO:0000313" key="10">
    <source>
        <dbReference type="Proteomes" id="UP001501183"/>
    </source>
</evidence>
<comment type="caution">
    <text evidence="9">The sequence shown here is derived from an EMBL/GenBank/DDBJ whole genome shotgun (WGS) entry which is preliminary data.</text>
</comment>
<reference evidence="10" key="1">
    <citation type="journal article" date="2019" name="Int. J. Syst. Evol. Microbiol.">
        <title>The Global Catalogue of Microorganisms (GCM) 10K type strain sequencing project: providing services to taxonomists for standard genome sequencing and annotation.</title>
        <authorList>
            <consortium name="The Broad Institute Genomics Platform"/>
            <consortium name="The Broad Institute Genome Sequencing Center for Infectious Disease"/>
            <person name="Wu L."/>
            <person name="Ma J."/>
        </authorList>
    </citation>
    <scope>NUCLEOTIDE SEQUENCE [LARGE SCALE GENOMIC DNA]</scope>
    <source>
        <strain evidence="10">JCM 32206</strain>
    </source>
</reference>
<organism evidence="9 10">
    <name type="scientific">Rhodococcus olei</name>
    <dbReference type="NCBI Taxonomy" id="2161675"/>
    <lineage>
        <taxon>Bacteria</taxon>
        <taxon>Bacillati</taxon>
        <taxon>Actinomycetota</taxon>
        <taxon>Actinomycetes</taxon>
        <taxon>Mycobacteriales</taxon>
        <taxon>Nocardiaceae</taxon>
        <taxon>Rhodococcus</taxon>
    </lineage>
</organism>